<keyword evidence="2" id="KW-1185">Reference proteome</keyword>
<protein>
    <submittedName>
        <fullName evidence="1">Uncharacterized protein</fullName>
    </submittedName>
</protein>
<dbReference type="InterPro" id="IPR013783">
    <property type="entry name" value="Ig-like_fold"/>
</dbReference>
<organism evidence="1 2">
    <name type="scientific">Dreissena polymorpha</name>
    <name type="common">Zebra mussel</name>
    <name type="synonym">Mytilus polymorpha</name>
    <dbReference type="NCBI Taxonomy" id="45954"/>
    <lineage>
        <taxon>Eukaryota</taxon>
        <taxon>Metazoa</taxon>
        <taxon>Spiralia</taxon>
        <taxon>Lophotrochozoa</taxon>
        <taxon>Mollusca</taxon>
        <taxon>Bivalvia</taxon>
        <taxon>Autobranchia</taxon>
        <taxon>Heteroconchia</taxon>
        <taxon>Euheterodonta</taxon>
        <taxon>Imparidentia</taxon>
        <taxon>Neoheterodontei</taxon>
        <taxon>Myida</taxon>
        <taxon>Dreissenoidea</taxon>
        <taxon>Dreissenidae</taxon>
        <taxon>Dreissena</taxon>
    </lineage>
</organism>
<gene>
    <name evidence="1" type="ORF">DPMN_193882</name>
</gene>
<dbReference type="Gene3D" id="2.60.40.10">
    <property type="entry name" value="Immunoglobulins"/>
    <property type="match status" value="1"/>
</dbReference>
<dbReference type="Proteomes" id="UP000828390">
    <property type="component" value="Unassembled WGS sequence"/>
</dbReference>
<dbReference type="EMBL" id="JAIWYP010000020">
    <property type="protein sequence ID" value="KAH3692728.1"/>
    <property type="molecule type" value="Genomic_DNA"/>
</dbReference>
<proteinExistence type="predicted"/>
<reference evidence="1" key="1">
    <citation type="journal article" date="2019" name="bioRxiv">
        <title>The Genome of the Zebra Mussel, Dreissena polymorpha: A Resource for Invasive Species Research.</title>
        <authorList>
            <person name="McCartney M.A."/>
            <person name="Auch B."/>
            <person name="Kono T."/>
            <person name="Mallez S."/>
            <person name="Zhang Y."/>
            <person name="Obille A."/>
            <person name="Becker A."/>
            <person name="Abrahante J.E."/>
            <person name="Garbe J."/>
            <person name="Badalamenti J.P."/>
            <person name="Herman A."/>
            <person name="Mangelson H."/>
            <person name="Liachko I."/>
            <person name="Sullivan S."/>
            <person name="Sone E.D."/>
            <person name="Koren S."/>
            <person name="Silverstein K.A.T."/>
            <person name="Beckman K.B."/>
            <person name="Gohl D.M."/>
        </authorList>
    </citation>
    <scope>NUCLEOTIDE SEQUENCE</scope>
    <source>
        <strain evidence="1">Duluth1</strain>
        <tissue evidence="1">Whole animal</tissue>
    </source>
</reference>
<reference evidence="1" key="2">
    <citation type="submission" date="2020-11" db="EMBL/GenBank/DDBJ databases">
        <authorList>
            <person name="McCartney M.A."/>
            <person name="Auch B."/>
            <person name="Kono T."/>
            <person name="Mallez S."/>
            <person name="Becker A."/>
            <person name="Gohl D.M."/>
            <person name="Silverstein K.A.T."/>
            <person name="Koren S."/>
            <person name="Bechman K.B."/>
            <person name="Herman A."/>
            <person name="Abrahante J.E."/>
            <person name="Garbe J."/>
        </authorList>
    </citation>
    <scope>NUCLEOTIDE SEQUENCE</scope>
    <source>
        <strain evidence="1">Duluth1</strain>
        <tissue evidence="1">Whole animal</tissue>
    </source>
</reference>
<evidence type="ECO:0000313" key="1">
    <source>
        <dbReference type="EMBL" id="KAH3692728.1"/>
    </source>
</evidence>
<name>A0A9D3Y2X4_DREPO</name>
<accession>A0A9D3Y2X4</accession>
<evidence type="ECO:0000313" key="2">
    <source>
        <dbReference type="Proteomes" id="UP000828390"/>
    </source>
</evidence>
<comment type="caution">
    <text evidence="1">The sequence shown here is derived from an EMBL/GenBank/DDBJ whole genome shotgun (WGS) entry which is preliminary data.</text>
</comment>
<sequence>MTHILGGRFSMTSSGELHVRDVRDSDAYIEFRCTGTSDVTAKQKISEAAKLEIHGKIKQFII</sequence>
<dbReference type="AlphaFoldDB" id="A0A9D3Y2X4"/>